<proteinExistence type="predicted"/>
<keyword evidence="2" id="KW-1185">Reference proteome</keyword>
<dbReference type="SUPFAM" id="SSF55909">
    <property type="entry name" value="Pentein"/>
    <property type="match status" value="1"/>
</dbReference>
<organism evidence="1 2">
    <name type="scientific">Kangiella koreensis (strain DSM 16069 / JCM 12317 / KCTC 12182 / SW-125)</name>
    <dbReference type="NCBI Taxonomy" id="523791"/>
    <lineage>
        <taxon>Bacteria</taxon>
        <taxon>Pseudomonadati</taxon>
        <taxon>Pseudomonadota</taxon>
        <taxon>Gammaproteobacteria</taxon>
        <taxon>Kangiellales</taxon>
        <taxon>Kangiellaceae</taxon>
        <taxon>Kangiella</taxon>
    </lineage>
</organism>
<evidence type="ECO:0008006" key="3">
    <source>
        <dbReference type="Google" id="ProtNLM"/>
    </source>
</evidence>
<dbReference type="Gene3D" id="3.75.10.10">
    <property type="entry name" value="L-arginine/glycine Amidinotransferase, Chain A"/>
    <property type="match status" value="1"/>
</dbReference>
<dbReference type="Proteomes" id="UP000001231">
    <property type="component" value="Chromosome"/>
</dbReference>
<dbReference type="STRING" id="523791.Kkor_2079"/>
<name>C7R733_KANKD</name>
<dbReference type="NCBIfam" id="NF046062">
    <property type="entry name" value="citrull_CtlX"/>
    <property type="match status" value="1"/>
</dbReference>
<dbReference type="InterPro" id="IPR014541">
    <property type="entry name" value="Amdntrnsf_FN0238"/>
</dbReference>
<dbReference type="OrthoDB" id="9788268at2"/>
<dbReference type="PANTHER" id="PTHR43224">
    <property type="entry name" value="AMIDINOTRANSFERASE"/>
    <property type="match status" value="1"/>
</dbReference>
<dbReference type="HOGENOM" id="CLU_077407_0_0_6"/>
<dbReference type="RefSeq" id="WP_015781094.1">
    <property type="nucleotide sequence ID" value="NC_013166.1"/>
</dbReference>
<evidence type="ECO:0000313" key="1">
    <source>
        <dbReference type="EMBL" id="ACV27489.1"/>
    </source>
</evidence>
<dbReference type="InParanoid" id="C7R733"/>
<dbReference type="PIRSF" id="PIRSF028188">
    <property type="entry name" value="Amdntrnsf_FN0238"/>
    <property type="match status" value="1"/>
</dbReference>
<protein>
    <recommendedName>
        <fullName evidence="3">Amidinotransferase</fullName>
    </recommendedName>
</protein>
<gene>
    <name evidence="1" type="ordered locus">Kkor_2079</name>
</gene>
<dbReference type="EMBL" id="CP001707">
    <property type="protein sequence ID" value="ACV27489.1"/>
    <property type="molecule type" value="Genomic_DNA"/>
</dbReference>
<dbReference type="KEGG" id="kko:Kkor_2079"/>
<dbReference type="AlphaFoldDB" id="C7R733"/>
<dbReference type="PANTHER" id="PTHR43224:SF1">
    <property type="entry name" value="AMIDINOTRANSFERASE"/>
    <property type="match status" value="1"/>
</dbReference>
<accession>C7R733</accession>
<evidence type="ECO:0000313" key="2">
    <source>
        <dbReference type="Proteomes" id="UP000001231"/>
    </source>
</evidence>
<reference evidence="1 2" key="1">
    <citation type="journal article" date="2009" name="Stand. Genomic Sci.">
        <title>Complete genome sequence of Kangiella koreensis type strain (SW-125).</title>
        <authorList>
            <person name="Han C."/>
            <person name="Sikorski J."/>
            <person name="Lapidus A."/>
            <person name="Nolan M."/>
            <person name="Glavina Del Rio T."/>
            <person name="Tice H."/>
            <person name="Cheng J.F."/>
            <person name="Lucas S."/>
            <person name="Chen F."/>
            <person name="Copeland A."/>
            <person name="Ivanova N."/>
            <person name="Mavromatis K."/>
            <person name="Ovchinnikova G."/>
            <person name="Pati A."/>
            <person name="Bruce D."/>
            <person name="Goodwin L."/>
            <person name="Pitluck S."/>
            <person name="Chen A."/>
            <person name="Palaniappan K."/>
            <person name="Land M."/>
            <person name="Hauser L."/>
            <person name="Chang Y.J."/>
            <person name="Jeffries C.D."/>
            <person name="Chain P."/>
            <person name="Saunders E."/>
            <person name="Brettin T."/>
            <person name="Goker M."/>
            <person name="Tindall B.J."/>
            <person name="Bristow J."/>
            <person name="Eisen J.A."/>
            <person name="Markowitz V."/>
            <person name="Hugenholtz P."/>
            <person name="Kyrpides N.C."/>
            <person name="Klenk H.P."/>
            <person name="Detter J.C."/>
        </authorList>
    </citation>
    <scope>NUCLEOTIDE SEQUENCE [LARGE SCALE GENOMIC DNA]</scope>
    <source>
        <strain evidence="2">DSM 16069 / KCTC 12182 / SW-125</strain>
    </source>
</reference>
<dbReference type="Pfam" id="PF19420">
    <property type="entry name" value="DDAH_eukar"/>
    <property type="match status" value="1"/>
</dbReference>
<sequence length="317" mass="36087">MTIKQTHTTNSVIMVPPTDFAFNEQTGADNEFQNKPQQPNEHLREDALCEFNEMVNLLRDEHIEVLLLNKHAQSHQELPELPDAVFPNNWFSTSSDGTLTLYPMKTPNRRAEVRPDELALLLHRNGYRVNKTEHVDKNHQQILEGTGSIIFDHNHQIAYAAISERCDKTLFEDFCQQRGYKPITFNSQSSSSKPFYHTNVMMSVGEHFVVICLDSIADGQQKQLLLDTFAETKKEVINISLEQTEKSFCGNILQLHNSKGDKIIVMSDSAYRGFTKEQKAKLEKHGRLLPCPIPTIEQVGGGSTRCMLAENFMPKVK</sequence>
<dbReference type="eggNOG" id="COG4874">
    <property type="taxonomic scope" value="Bacteria"/>
</dbReference>